<dbReference type="OrthoDB" id="40579at2759"/>
<dbReference type="AlphaFoldDB" id="A0A368SP84"/>
<feature type="domain" description="C2H2-type" evidence="9">
    <location>
        <begin position="83"/>
        <end position="110"/>
    </location>
</feature>
<evidence type="ECO:0000256" key="3">
    <source>
        <dbReference type="ARBA" id="ARBA00022771"/>
    </source>
</evidence>
<evidence type="ECO:0000256" key="8">
    <source>
        <dbReference type="SAM" id="MobiDB-lite"/>
    </source>
</evidence>
<evidence type="ECO:0000313" key="10">
    <source>
        <dbReference type="EMBL" id="RCV44239.1"/>
    </source>
</evidence>
<keyword evidence="1" id="KW-0479">Metal-binding</keyword>
<evidence type="ECO:0000256" key="5">
    <source>
        <dbReference type="ARBA" id="ARBA00023015"/>
    </source>
</evidence>
<evidence type="ECO:0000256" key="4">
    <source>
        <dbReference type="ARBA" id="ARBA00022833"/>
    </source>
</evidence>
<keyword evidence="4" id="KW-0862">Zinc</keyword>
<keyword evidence="5" id="KW-0805">Transcription regulation</keyword>
<dbReference type="GO" id="GO:0008270">
    <property type="term" value="F:zinc ion binding"/>
    <property type="evidence" value="ECO:0007669"/>
    <property type="project" value="UniProtKB-KW"/>
</dbReference>
<keyword evidence="6" id="KW-0804">Transcription</keyword>
<proteinExistence type="predicted"/>
<dbReference type="SUPFAM" id="SSF57667">
    <property type="entry name" value="beta-beta-alpha zinc fingers"/>
    <property type="match status" value="1"/>
</dbReference>
<sequence length="234" mass="24390">MWLAHLSDLRTRILTVHSISIVSFCIRPPSMAITHDDYVSLCLMALAAAGGGGQAAATMTTQWPQNTAACWTAAARERDELRFRCSVCGKAFASHQALGGHKASHRKPPPAAVPLPLHLHASSSSSAGGAASSSDGGSSGGQAGRHRCSVCHRSFATGQALGGHKRCHYWDGLSVSVTASASGSGSSVKDFDLNLMPLPAAAAAAAGARRRWGEEEEVQSPLPVRKRRLSGIIS</sequence>
<evidence type="ECO:0000259" key="9">
    <source>
        <dbReference type="PROSITE" id="PS50157"/>
    </source>
</evidence>
<name>A0A368SP84_SETIT</name>
<reference evidence="10" key="1">
    <citation type="journal article" date="2012" name="Nat. Biotechnol.">
        <title>Reference genome sequence of the model plant Setaria.</title>
        <authorList>
            <person name="Bennetzen J.L."/>
            <person name="Schmutz J."/>
            <person name="Wang H."/>
            <person name="Percifield R."/>
            <person name="Hawkins J."/>
            <person name="Pontaroli A.C."/>
            <person name="Estep M."/>
            <person name="Feng L."/>
            <person name="Vaughn J.N."/>
            <person name="Grimwood J."/>
            <person name="Jenkins J."/>
            <person name="Barry K."/>
            <person name="Lindquist E."/>
            <person name="Hellsten U."/>
            <person name="Deshpande S."/>
            <person name="Wang X."/>
            <person name="Wu X."/>
            <person name="Mitros T."/>
            <person name="Triplett J."/>
            <person name="Yang X."/>
            <person name="Ye C.Y."/>
            <person name="Mauro-Herrera M."/>
            <person name="Wang L."/>
            <person name="Li P."/>
            <person name="Sharma M."/>
            <person name="Sharma R."/>
            <person name="Ronald P.C."/>
            <person name="Panaud O."/>
            <person name="Kellogg E.A."/>
            <person name="Brutnell T.P."/>
            <person name="Doust A.N."/>
            <person name="Tuskan G.A."/>
            <person name="Rokhsar D."/>
            <person name="Devos K.M."/>
        </authorList>
    </citation>
    <scope>NUCLEOTIDE SEQUENCE [LARGE SCALE GENOMIC DNA]</scope>
    <source>
        <strain evidence="10">Yugu1</strain>
    </source>
</reference>
<dbReference type="SMART" id="SM00355">
    <property type="entry name" value="ZnF_C2H2"/>
    <property type="match status" value="2"/>
</dbReference>
<dbReference type="InterPro" id="IPR044653">
    <property type="entry name" value="AZF1/2/3-like"/>
</dbReference>
<evidence type="ECO:0000256" key="1">
    <source>
        <dbReference type="ARBA" id="ARBA00022723"/>
    </source>
</evidence>
<gene>
    <name evidence="10" type="ORF">SETIT_9G357600v2</name>
</gene>
<dbReference type="EMBL" id="CM003536">
    <property type="protein sequence ID" value="RCV44239.1"/>
    <property type="molecule type" value="Genomic_DNA"/>
</dbReference>
<dbReference type="PROSITE" id="PS50157">
    <property type="entry name" value="ZINC_FINGER_C2H2_2"/>
    <property type="match status" value="2"/>
</dbReference>
<dbReference type="Gene3D" id="3.30.160.60">
    <property type="entry name" value="Classic Zinc Finger"/>
    <property type="match status" value="1"/>
</dbReference>
<dbReference type="PROSITE" id="PS00028">
    <property type="entry name" value="ZINC_FINGER_C2H2_1"/>
    <property type="match status" value="2"/>
</dbReference>
<evidence type="ECO:0000256" key="2">
    <source>
        <dbReference type="ARBA" id="ARBA00022737"/>
    </source>
</evidence>
<evidence type="ECO:0000256" key="6">
    <source>
        <dbReference type="ARBA" id="ARBA00023163"/>
    </source>
</evidence>
<dbReference type="Pfam" id="PF13912">
    <property type="entry name" value="zf-C2H2_6"/>
    <property type="match status" value="2"/>
</dbReference>
<dbReference type="GO" id="GO:0003700">
    <property type="term" value="F:DNA-binding transcription factor activity"/>
    <property type="evidence" value="ECO:0007669"/>
    <property type="project" value="InterPro"/>
</dbReference>
<dbReference type="PANTHER" id="PTHR45988">
    <property type="entry name" value="C2H2 TYPE ZINC FINGER TRANSCRIPTION FACTOR FAMILY-RELATED"/>
    <property type="match status" value="1"/>
</dbReference>
<dbReference type="InterPro" id="IPR013087">
    <property type="entry name" value="Znf_C2H2_type"/>
</dbReference>
<feature type="domain" description="C2H2-type" evidence="9">
    <location>
        <begin position="146"/>
        <end position="168"/>
    </location>
</feature>
<dbReference type="InterPro" id="IPR036236">
    <property type="entry name" value="Znf_C2H2_sf"/>
</dbReference>
<keyword evidence="3 7" id="KW-0863">Zinc-finger</keyword>
<evidence type="ECO:0000256" key="7">
    <source>
        <dbReference type="PROSITE-ProRule" id="PRU00042"/>
    </source>
</evidence>
<organism evidence="10">
    <name type="scientific">Setaria italica</name>
    <name type="common">Foxtail millet</name>
    <name type="synonym">Panicum italicum</name>
    <dbReference type="NCBI Taxonomy" id="4555"/>
    <lineage>
        <taxon>Eukaryota</taxon>
        <taxon>Viridiplantae</taxon>
        <taxon>Streptophyta</taxon>
        <taxon>Embryophyta</taxon>
        <taxon>Tracheophyta</taxon>
        <taxon>Spermatophyta</taxon>
        <taxon>Magnoliopsida</taxon>
        <taxon>Liliopsida</taxon>
        <taxon>Poales</taxon>
        <taxon>Poaceae</taxon>
        <taxon>PACMAD clade</taxon>
        <taxon>Panicoideae</taxon>
        <taxon>Panicodae</taxon>
        <taxon>Paniceae</taxon>
        <taxon>Cenchrinae</taxon>
        <taxon>Setaria</taxon>
    </lineage>
</organism>
<accession>A0A368SP84</accession>
<reference evidence="10" key="2">
    <citation type="submission" date="2015-07" db="EMBL/GenBank/DDBJ databases">
        <authorList>
            <person name="Noorani M."/>
        </authorList>
    </citation>
    <scope>NUCLEOTIDE SEQUENCE</scope>
    <source>
        <strain evidence="10">Yugu1</strain>
    </source>
</reference>
<dbReference type="PANTHER" id="PTHR45988:SF44">
    <property type="entry name" value="OS03G0437100 PROTEIN"/>
    <property type="match status" value="1"/>
</dbReference>
<feature type="region of interest" description="Disordered" evidence="8">
    <location>
        <begin position="99"/>
        <end position="143"/>
    </location>
</feature>
<protein>
    <recommendedName>
        <fullName evidence="9">C2H2-type domain-containing protein</fullName>
    </recommendedName>
</protein>
<feature type="compositionally biased region" description="Low complexity" evidence="8">
    <location>
        <begin position="114"/>
        <end position="136"/>
    </location>
</feature>
<keyword evidence="2" id="KW-0677">Repeat</keyword>
<dbReference type="STRING" id="4555.A0A368SP84"/>